<evidence type="ECO:0000313" key="2">
    <source>
        <dbReference type="EMBL" id="KAA1080537.1"/>
    </source>
</evidence>
<dbReference type="OrthoDB" id="2496860at2759"/>
<gene>
    <name evidence="2" type="ORF">PGT21_010826</name>
    <name evidence="3" type="ORF">PGTUg99_022799</name>
</gene>
<name>A0A5B0MUH3_PUCGR</name>
<feature type="signal peptide" evidence="1">
    <location>
        <begin position="1"/>
        <end position="22"/>
    </location>
</feature>
<comment type="caution">
    <text evidence="2">The sequence shown here is derived from an EMBL/GenBank/DDBJ whole genome shotgun (WGS) entry which is preliminary data.</text>
</comment>
<evidence type="ECO:0000313" key="3">
    <source>
        <dbReference type="EMBL" id="KAA1131505.1"/>
    </source>
</evidence>
<evidence type="ECO:0000256" key="1">
    <source>
        <dbReference type="SAM" id="SignalP"/>
    </source>
</evidence>
<dbReference type="PANTHER" id="PTHR38849">
    <property type="entry name" value="SMALL SECRETED PROTEIN"/>
    <property type="match status" value="1"/>
</dbReference>
<keyword evidence="4" id="KW-1185">Reference proteome</keyword>
<feature type="chain" id="PRO_5036137298" evidence="1">
    <location>
        <begin position="23"/>
        <end position="206"/>
    </location>
</feature>
<dbReference type="Proteomes" id="UP000325313">
    <property type="component" value="Unassembled WGS sequence"/>
</dbReference>
<accession>A0A5B0MUH3</accession>
<evidence type="ECO:0000313" key="5">
    <source>
        <dbReference type="Proteomes" id="UP000325313"/>
    </source>
</evidence>
<dbReference type="PANTHER" id="PTHR38849:SF1">
    <property type="entry name" value="SMALL SECRETED PROTEIN"/>
    <property type="match status" value="1"/>
</dbReference>
<dbReference type="Proteomes" id="UP000324748">
    <property type="component" value="Unassembled WGS sequence"/>
</dbReference>
<evidence type="ECO:0000313" key="4">
    <source>
        <dbReference type="Proteomes" id="UP000324748"/>
    </source>
</evidence>
<keyword evidence="1" id="KW-0732">Signal</keyword>
<organism evidence="2 4">
    <name type="scientific">Puccinia graminis f. sp. tritici</name>
    <dbReference type="NCBI Taxonomy" id="56615"/>
    <lineage>
        <taxon>Eukaryota</taxon>
        <taxon>Fungi</taxon>
        <taxon>Dikarya</taxon>
        <taxon>Basidiomycota</taxon>
        <taxon>Pucciniomycotina</taxon>
        <taxon>Pucciniomycetes</taxon>
        <taxon>Pucciniales</taxon>
        <taxon>Pucciniaceae</taxon>
        <taxon>Puccinia</taxon>
    </lineage>
</organism>
<dbReference type="AlphaFoldDB" id="A0A5B0MUH3"/>
<reference evidence="4 5" key="1">
    <citation type="submission" date="2019-05" db="EMBL/GenBank/DDBJ databases">
        <title>Emergence of the Ug99 lineage of the wheat stem rust pathogen through somatic hybridization.</title>
        <authorList>
            <person name="Li F."/>
            <person name="Upadhyaya N.M."/>
            <person name="Sperschneider J."/>
            <person name="Matny O."/>
            <person name="Nguyen-Phuc H."/>
            <person name="Mago R."/>
            <person name="Raley C."/>
            <person name="Miller M.E."/>
            <person name="Silverstein K.A.T."/>
            <person name="Henningsen E."/>
            <person name="Hirsch C.D."/>
            <person name="Visser B."/>
            <person name="Pretorius Z.A."/>
            <person name="Steffenson B.J."/>
            <person name="Schwessinger B."/>
            <person name="Dodds P.N."/>
            <person name="Figueroa M."/>
        </authorList>
    </citation>
    <scope>NUCLEOTIDE SEQUENCE [LARGE SCALE GENOMIC DNA]</scope>
    <source>
        <strain evidence="2">21-0</strain>
        <strain evidence="3 5">Ug99</strain>
    </source>
</reference>
<proteinExistence type="predicted"/>
<dbReference type="EMBL" id="VSWC01000131">
    <property type="protein sequence ID" value="KAA1080537.1"/>
    <property type="molecule type" value="Genomic_DNA"/>
</dbReference>
<protein>
    <submittedName>
        <fullName evidence="2">Uncharacterized protein</fullName>
    </submittedName>
</protein>
<dbReference type="EMBL" id="VDEP01000103">
    <property type="protein sequence ID" value="KAA1131505.1"/>
    <property type="molecule type" value="Genomic_DNA"/>
</dbReference>
<sequence length="206" mass="22411">MKSFFRLATALIFLHSYSSINATPSGSLKPAAVGKTGPSKIFPFKEYKDFQISDGIAGKSLDKARKIFVEPFQGVDMSQLTQNDLNNLITMARAATDNEKFFNEAMEKAGATKRHPNVPLSAGKTANKILKLVGSMQVIELHKRLNLHPGNPDGRLKELQTKLTNNLKLDHHYAGKKMVSYLSVGQSGGAKQATKPIKGQASQGGK</sequence>